<dbReference type="PANTHER" id="PTHR30086:SF20">
    <property type="entry name" value="ARGININE EXPORTER PROTEIN ARGO-RELATED"/>
    <property type="match status" value="1"/>
</dbReference>
<evidence type="ECO:0000256" key="3">
    <source>
        <dbReference type="ARBA" id="ARBA00022692"/>
    </source>
</evidence>
<keyword evidence="8" id="KW-1185">Reference proteome</keyword>
<dbReference type="EMBL" id="BCMF01000010">
    <property type="protein sequence ID" value="GAX00042.1"/>
    <property type="molecule type" value="Genomic_DNA"/>
</dbReference>
<evidence type="ECO:0000313" key="8">
    <source>
        <dbReference type="Proteomes" id="UP000198374"/>
    </source>
</evidence>
<dbReference type="AlphaFoldDB" id="A0A1Z5IEK3"/>
<dbReference type="PANTHER" id="PTHR30086">
    <property type="entry name" value="ARGININE EXPORTER PROTEIN ARGO"/>
    <property type="match status" value="1"/>
</dbReference>
<evidence type="ECO:0000256" key="5">
    <source>
        <dbReference type="ARBA" id="ARBA00023136"/>
    </source>
</evidence>
<dbReference type="OrthoDB" id="9784202at2"/>
<evidence type="ECO:0000256" key="1">
    <source>
        <dbReference type="ARBA" id="ARBA00004651"/>
    </source>
</evidence>
<proteinExistence type="predicted"/>
<dbReference type="GO" id="GO:0033228">
    <property type="term" value="P:cysteine export across plasma membrane"/>
    <property type="evidence" value="ECO:0007669"/>
    <property type="project" value="TreeGrafter"/>
</dbReference>
<protein>
    <submittedName>
        <fullName evidence="7">Cysteine/O-acetylserine efflux protein</fullName>
    </submittedName>
</protein>
<comment type="caution">
    <text evidence="7">The sequence shown here is derived from an EMBL/GenBank/DDBJ whole genome shotgun (WGS) entry which is preliminary data.</text>
</comment>
<feature type="transmembrane region" description="Helical" evidence="6">
    <location>
        <begin position="136"/>
        <end position="158"/>
    </location>
</feature>
<comment type="subcellular location">
    <subcellularLocation>
        <location evidence="1">Cell membrane</location>
        <topology evidence="1">Multi-pass membrane protein</topology>
    </subcellularLocation>
</comment>
<evidence type="ECO:0000313" key="7">
    <source>
        <dbReference type="EMBL" id="GAX00042.1"/>
    </source>
</evidence>
<gene>
    <name evidence="7" type="primary">eamB</name>
    <name evidence="7" type="ORF">IWT30_02021</name>
</gene>
<keyword evidence="5 6" id="KW-0472">Membrane</keyword>
<sequence precursor="true">MSAFFIFVFVMSFTPGPNTMMAMVSGQQRGFHASLRLNLGMLFGMGFMGLMGALFAHWLQSTPTFLTAMKIIGSAYLLYLAYHILISRPGETNNSTGDFRTGMLLQLTNIKGYLYFITGLGAFSLSGILNNIPIKWLLMVLIGSFGTLAWTVCGQMMSRFYTRYYRGFNTIITLLLMFAAFDLWR</sequence>
<dbReference type="RefSeq" id="WP_089109818.1">
    <property type="nucleotide sequence ID" value="NZ_BCMF01000010.1"/>
</dbReference>
<feature type="transmembrane region" description="Helical" evidence="6">
    <location>
        <begin position="110"/>
        <end position="129"/>
    </location>
</feature>
<evidence type="ECO:0000256" key="6">
    <source>
        <dbReference type="SAM" id="Phobius"/>
    </source>
</evidence>
<name>A0A1Z5IEK3_9LACO</name>
<dbReference type="GO" id="GO:0015171">
    <property type="term" value="F:amino acid transmembrane transporter activity"/>
    <property type="evidence" value="ECO:0007669"/>
    <property type="project" value="TreeGrafter"/>
</dbReference>
<organism evidence="7 8">
    <name type="scientific">Secundilactobacillus mixtipabuli</name>
    <dbReference type="NCBI Taxonomy" id="1435342"/>
    <lineage>
        <taxon>Bacteria</taxon>
        <taxon>Bacillati</taxon>
        <taxon>Bacillota</taxon>
        <taxon>Bacilli</taxon>
        <taxon>Lactobacillales</taxon>
        <taxon>Lactobacillaceae</taxon>
        <taxon>Secundilactobacillus</taxon>
    </lineage>
</organism>
<feature type="transmembrane region" description="Helical" evidence="6">
    <location>
        <begin position="71"/>
        <end position="90"/>
    </location>
</feature>
<dbReference type="InterPro" id="IPR001123">
    <property type="entry name" value="LeuE-type"/>
</dbReference>
<keyword evidence="2" id="KW-1003">Cell membrane</keyword>
<evidence type="ECO:0000256" key="4">
    <source>
        <dbReference type="ARBA" id="ARBA00022989"/>
    </source>
</evidence>
<dbReference type="Proteomes" id="UP000198374">
    <property type="component" value="Unassembled WGS sequence"/>
</dbReference>
<dbReference type="GO" id="GO:0005886">
    <property type="term" value="C:plasma membrane"/>
    <property type="evidence" value="ECO:0007669"/>
    <property type="project" value="UniProtKB-SubCell"/>
</dbReference>
<dbReference type="Pfam" id="PF01810">
    <property type="entry name" value="LysE"/>
    <property type="match status" value="1"/>
</dbReference>
<keyword evidence="4 6" id="KW-1133">Transmembrane helix</keyword>
<reference evidence="7 8" key="1">
    <citation type="submission" date="2015-11" db="EMBL/GenBank/DDBJ databases">
        <title>Draft genome sequences of new species of the genus Lactobacillus isolated from orchardgrass silage.</title>
        <authorList>
            <person name="Tohno M."/>
            <person name="Tanizawa Y."/>
            <person name="Arita M."/>
        </authorList>
    </citation>
    <scope>NUCLEOTIDE SEQUENCE [LARGE SCALE GENOMIC DNA]</scope>
    <source>
        <strain evidence="7 8">IWT30</strain>
    </source>
</reference>
<accession>A0A1Z5IEK3</accession>
<feature type="transmembrane region" description="Helical" evidence="6">
    <location>
        <begin position="42"/>
        <end position="59"/>
    </location>
</feature>
<keyword evidence="3 6" id="KW-0812">Transmembrane</keyword>
<feature type="transmembrane region" description="Helical" evidence="6">
    <location>
        <begin position="164"/>
        <end position="184"/>
    </location>
</feature>
<evidence type="ECO:0000256" key="2">
    <source>
        <dbReference type="ARBA" id="ARBA00022475"/>
    </source>
</evidence>